<dbReference type="InterPro" id="IPR002649">
    <property type="entry name" value="tRNA_m1G_MeTrfase_TrmD"/>
</dbReference>
<dbReference type="Pfam" id="PF01746">
    <property type="entry name" value="tRNA_m1G_MT"/>
    <property type="match status" value="1"/>
</dbReference>
<evidence type="ECO:0000259" key="18">
    <source>
        <dbReference type="Pfam" id="PF01746"/>
    </source>
</evidence>
<evidence type="ECO:0000256" key="9">
    <source>
        <dbReference type="ARBA" id="ARBA00022679"/>
    </source>
</evidence>
<dbReference type="PANTHER" id="PTHR46417:SF1">
    <property type="entry name" value="TRNA (GUANINE-N(1)-)-METHYLTRANSFERASE"/>
    <property type="match status" value="1"/>
</dbReference>
<dbReference type="SUPFAM" id="SSF75217">
    <property type="entry name" value="alpha/beta knot"/>
    <property type="match status" value="1"/>
</dbReference>
<feature type="binding site" evidence="15">
    <location>
        <begin position="137"/>
        <end position="142"/>
    </location>
    <ligand>
        <name>S-adenosyl-L-methionine</name>
        <dbReference type="ChEBI" id="CHEBI:59789"/>
    </ligand>
</feature>
<evidence type="ECO:0000256" key="6">
    <source>
        <dbReference type="ARBA" id="ARBA00014679"/>
    </source>
</evidence>
<evidence type="ECO:0000313" key="20">
    <source>
        <dbReference type="Proteomes" id="UP001234798"/>
    </source>
</evidence>
<organism evidence="19 20">
    <name type="scientific">Achromobacter seleniivolatilans</name>
    <dbReference type="NCBI Taxonomy" id="3047478"/>
    <lineage>
        <taxon>Bacteria</taxon>
        <taxon>Pseudomonadati</taxon>
        <taxon>Pseudomonadota</taxon>
        <taxon>Betaproteobacteria</taxon>
        <taxon>Burkholderiales</taxon>
        <taxon>Alcaligenaceae</taxon>
        <taxon>Achromobacter</taxon>
    </lineage>
</organism>
<keyword evidence="20" id="KW-1185">Reference proteome</keyword>
<evidence type="ECO:0000256" key="2">
    <source>
        <dbReference type="ARBA" id="ARBA00004496"/>
    </source>
</evidence>
<dbReference type="PIRSF" id="PIRSF000386">
    <property type="entry name" value="tRNA_mtase"/>
    <property type="match status" value="1"/>
</dbReference>
<evidence type="ECO:0000256" key="15">
    <source>
        <dbReference type="HAMAP-Rule" id="MF_00605"/>
    </source>
</evidence>
<evidence type="ECO:0000256" key="10">
    <source>
        <dbReference type="ARBA" id="ARBA00022691"/>
    </source>
</evidence>
<dbReference type="Proteomes" id="UP001234798">
    <property type="component" value="Chromosome"/>
</dbReference>
<dbReference type="NCBIfam" id="TIGR00088">
    <property type="entry name" value="trmD"/>
    <property type="match status" value="1"/>
</dbReference>
<dbReference type="NCBIfam" id="NF000648">
    <property type="entry name" value="PRK00026.1"/>
    <property type="match status" value="1"/>
</dbReference>
<feature type="region of interest" description="Disordered" evidence="17">
    <location>
        <begin position="252"/>
        <end position="293"/>
    </location>
</feature>
<feature type="domain" description="tRNA methyltransferase TRMD/TRM10-type" evidence="18">
    <location>
        <begin position="1"/>
        <end position="232"/>
    </location>
</feature>
<evidence type="ECO:0000256" key="17">
    <source>
        <dbReference type="SAM" id="MobiDB-lite"/>
    </source>
</evidence>
<name>A0ABY9M7X1_9BURK</name>
<evidence type="ECO:0000256" key="5">
    <source>
        <dbReference type="ARBA" id="ARBA00012807"/>
    </source>
</evidence>
<keyword evidence="11 15" id="KW-0819">tRNA processing</keyword>
<sequence>MRFDVITLFPEMFGVVRDLGVTGRAHAQGRWSLHAWNPRDFTQDVHRTVDDRPYGGGPGMVMMAAPLEAAVNAAQEARAAQGLARAPVALLAPVGKRYDQADAESLAASEGIILICGRYEGVDQRFIERCVTHEISLGDFVLSGGEIAALAVIDAAVRLVPGVLNDGDSALQDSFNDTLSGLLDSPHYTRPEVYQGEPVPAPLLSGHHANIARWRRERSLALTAARRPELIESARAKGWLNKIDERYLAELAGTYDPASEPPKRRRRPSAKPAADALASTPPSPVPPKTPDAS</sequence>
<keyword evidence="10 15" id="KW-0949">S-adenosyl-L-methionine</keyword>
<comment type="subunit">
    <text evidence="4 15 16">Homodimer.</text>
</comment>
<dbReference type="GO" id="GO:0052906">
    <property type="term" value="F:tRNA (guanine(37)-N1)-methyltransferase activity"/>
    <property type="evidence" value="ECO:0007669"/>
    <property type="project" value="UniProtKB-EC"/>
</dbReference>
<dbReference type="GO" id="GO:0032259">
    <property type="term" value="P:methylation"/>
    <property type="evidence" value="ECO:0007669"/>
    <property type="project" value="UniProtKB-KW"/>
</dbReference>
<dbReference type="Gene3D" id="1.10.1270.20">
    <property type="entry name" value="tRNA(m1g37)methyltransferase, domain 2"/>
    <property type="match status" value="1"/>
</dbReference>
<evidence type="ECO:0000256" key="3">
    <source>
        <dbReference type="ARBA" id="ARBA00007630"/>
    </source>
</evidence>
<evidence type="ECO:0000256" key="11">
    <source>
        <dbReference type="ARBA" id="ARBA00022694"/>
    </source>
</evidence>
<dbReference type="InterPro" id="IPR029026">
    <property type="entry name" value="tRNA_m1G_MTases_N"/>
</dbReference>
<feature type="compositionally biased region" description="Pro residues" evidence="17">
    <location>
        <begin position="281"/>
        <end position="293"/>
    </location>
</feature>
<dbReference type="EMBL" id="CP132976">
    <property type="protein sequence ID" value="WMD23136.1"/>
    <property type="molecule type" value="Genomic_DNA"/>
</dbReference>
<dbReference type="PANTHER" id="PTHR46417">
    <property type="entry name" value="TRNA (GUANINE-N(1)-)-METHYLTRANSFERASE"/>
    <property type="match status" value="1"/>
</dbReference>
<protein>
    <recommendedName>
        <fullName evidence="6 15">tRNA (guanine-N(1)-)-methyltransferase</fullName>
        <ecNumber evidence="5 15">2.1.1.228</ecNumber>
    </recommendedName>
    <alternativeName>
        <fullName evidence="12 15">M1G-methyltransferase</fullName>
    </alternativeName>
    <alternativeName>
        <fullName evidence="13 15">tRNA [GM37] methyltransferase</fullName>
    </alternativeName>
</protein>
<keyword evidence="8 15" id="KW-0489">Methyltransferase</keyword>
<dbReference type="CDD" id="cd18080">
    <property type="entry name" value="TrmD-like"/>
    <property type="match status" value="1"/>
</dbReference>
<keyword evidence="9 15" id="KW-0808">Transferase</keyword>
<comment type="subcellular location">
    <subcellularLocation>
        <location evidence="2 15 16">Cytoplasm</location>
    </subcellularLocation>
</comment>
<comment type="function">
    <text evidence="1 15 16">Specifically methylates guanosine-37 in various tRNAs.</text>
</comment>
<dbReference type="InterPro" id="IPR023148">
    <property type="entry name" value="tRNA_m1G_MeTrfase_C_sf"/>
</dbReference>
<dbReference type="EC" id="2.1.1.228" evidence="5 15"/>
<reference evidence="19 20" key="1">
    <citation type="submission" date="2023-08" db="EMBL/GenBank/DDBJ databases">
        <title>Achromobacter seleniivolatilans sp. nov., isolated from seleniferous soil.</title>
        <authorList>
            <person name="Zhang S."/>
            <person name="Li K."/>
            <person name="Peng J."/>
            <person name="Zhao Q."/>
            <person name="Wang H."/>
            <person name="Guo Y."/>
        </authorList>
    </citation>
    <scope>NUCLEOTIDE SEQUENCE [LARGE SCALE GENOMIC DNA]</scope>
    <source>
        <strain evidence="19 20">R39</strain>
    </source>
</reference>
<evidence type="ECO:0000256" key="12">
    <source>
        <dbReference type="ARBA" id="ARBA00029736"/>
    </source>
</evidence>
<dbReference type="InterPro" id="IPR029028">
    <property type="entry name" value="Alpha/beta_knot_MTases"/>
</dbReference>
<comment type="similarity">
    <text evidence="3 15 16">Belongs to the RNA methyltransferase TrmD family.</text>
</comment>
<dbReference type="HAMAP" id="MF_00605">
    <property type="entry name" value="TrmD"/>
    <property type="match status" value="1"/>
</dbReference>
<evidence type="ECO:0000256" key="8">
    <source>
        <dbReference type="ARBA" id="ARBA00022603"/>
    </source>
</evidence>
<dbReference type="Gene3D" id="3.40.1280.10">
    <property type="match status" value="1"/>
</dbReference>
<keyword evidence="7 15" id="KW-0963">Cytoplasm</keyword>
<evidence type="ECO:0000256" key="1">
    <source>
        <dbReference type="ARBA" id="ARBA00002634"/>
    </source>
</evidence>
<accession>A0ABY9M7X1</accession>
<dbReference type="RefSeq" id="WP_306949949.1">
    <property type="nucleotide sequence ID" value="NZ_CP132976.1"/>
</dbReference>
<dbReference type="InterPro" id="IPR016009">
    <property type="entry name" value="tRNA_MeTrfase_TRMD/TRM10"/>
</dbReference>
<evidence type="ECO:0000256" key="16">
    <source>
        <dbReference type="RuleBase" id="RU003464"/>
    </source>
</evidence>
<evidence type="ECO:0000256" key="14">
    <source>
        <dbReference type="ARBA" id="ARBA00047783"/>
    </source>
</evidence>
<evidence type="ECO:0000256" key="13">
    <source>
        <dbReference type="ARBA" id="ARBA00033392"/>
    </source>
</evidence>
<evidence type="ECO:0000256" key="4">
    <source>
        <dbReference type="ARBA" id="ARBA00011738"/>
    </source>
</evidence>
<evidence type="ECO:0000256" key="7">
    <source>
        <dbReference type="ARBA" id="ARBA00022490"/>
    </source>
</evidence>
<evidence type="ECO:0000313" key="19">
    <source>
        <dbReference type="EMBL" id="WMD23136.1"/>
    </source>
</evidence>
<proteinExistence type="inferred from homology"/>
<comment type="catalytic activity">
    <reaction evidence="14 15 16">
        <text>guanosine(37) in tRNA + S-adenosyl-L-methionine = N(1)-methylguanosine(37) in tRNA + S-adenosyl-L-homocysteine + H(+)</text>
        <dbReference type="Rhea" id="RHEA:36899"/>
        <dbReference type="Rhea" id="RHEA-COMP:10145"/>
        <dbReference type="Rhea" id="RHEA-COMP:10147"/>
        <dbReference type="ChEBI" id="CHEBI:15378"/>
        <dbReference type="ChEBI" id="CHEBI:57856"/>
        <dbReference type="ChEBI" id="CHEBI:59789"/>
        <dbReference type="ChEBI" id="CHEBI:73542"/>
        <dbReference type="ChEBI" id="CHEBI:74269"/>
        <dbReference type="EC" id="2.1.1.228"/>
    </reaction>
</comment>
<gene>
    <name evidence="15 19" type="primary">trmD</name>
    <name evidence="19" type="ORF">RAS12_12385</name>
</gene>
<feature type="binding site" evidence="15">
    <location>
        <position position="117"/>
    </location>
    <ligand>
        <name>S-adenosyl-L-methionine</name>
        <dbReference type="ChEBI" id="CHEBI:59789"/>
    </ligand>
</feature>